<dbReference type="Gramene" id="RZC45607">
    <property type="protein sequence ID" value="RZC45607"/>
    <property type="gene ID" value="C5167_038557"/>
</dbReference>
<dbReference type="Proteomes" id="UP000316621">
    <property type="component" value="Chromosome 1"/>
</dbReference>
<proteinExistence type="predicted"/>
<gene>
    <name evidence="1" type="ORF">C5167_038557</name>
</gene>
<evidence type="ECO:0000313" key="1">
    <source>
        <dbReference type="EMBL" id="RZC45607.1"/>
    </source>
</evidence>
<protein>
    <submittedName>
        <fullName evidence="1">Uncharacterized protein</fullName>
    </submittedName>
</protein>
<dbReference type="STRING" id="3469.A0A4Y7I9I6"/>
<dbReference type="AlphaFoldDB" id="A0A4Y7I9I6"/>
<name>A0A4Y7I9I6_PAPSO</name>
<accession>A0A4Y7I9I6</accession>
<reference evidence="1 2" key="1">
    <citation type="journal article" date="2018" name="Science">
        <title>The opium poppy genome and morphinan production.</title>
        <authorList>
            <person name="Guo L."/>
            <person name="Winzer T."/>
            <person name="Yang X."/>
            <person name="Li Y."/>
            <person name="Ning Z."/>
            <person name="He Z."/>
            <person name="Teodor R."/>
            <person name="Lu Y."/>
            <person name="Bowser T.A."/>
            <person name="Graham I.A."/>
            <person name="Ye K."/>
        </authorList>
    </citation>
    <scope>NUCLEOTIDE SEQUENCE [LARGE SCALE GENOMIC DNA]</scope>
    <source>
        <strain evidence="2">cv. HN1</strain>
        <tissue evidence="1">Leaves</tissue>
    </source>
</reference>
<organism evidence="1 2">
    <name type="scientific">Papaver somniferum</name>
    <name type="common">Opium poppy</name>
    <dbReference type="NCBI Taxonomy" id="3469"/>
    <lineage>
        <taxon>Eukaryota</taxon>
        <taxon>Viridiplantae</taxon>
        <taxon>Streptophyta</taxon>
        <taxon>Embryophyta</taxon>
        <taxon>Tracheophyta</taxon>
        <taxon>Spermatophyta</taxon>
        <taxon>Magnoliopsida</taxon>
        <taxon>Ranunculales</taxon>
        <taxon>Papaveraceae</taxon>
        <taxon>Papaveroideae</taxon>
        <taxon>Papaver</taxon>
    </lineage>
</organism>
<keyword evidence="2" id="KW-1185">Reference proteome</keyword>
<dbReference type="EMBL" id="CM010715">
    <property type="protein sequence ID" value="RZC45607.1"/>
    <property type="molecule type" value="Genomic_DNA"/>
</dbReference>
<sequence>MGLKSRVQLQKISWPIQSGRLMQTHGRRQWGSSSKYLHLSCGCLQFVFNVTTFMQGASLRLTFFYGGSKEIWEAKFITLKSLELNIQSDIIGCWEGLSVSSNQLQICGSEDTRSIDTSWKFFLWLLMLDRQRDISIHFAIEAADSEAVKIWKMIWIIATTRIGMLNAMVKAIGGLCSFIHLEASTLWSKHSAVLVLITYFMYDVSSSRMKVKEIEGTPLLDEDSLKALLRLLRLAQFGWISSCVLTRYMKYVIAHTTSGSTVAGVDVTPPPSSATILPNSKASCMTALVE</sequence>
<evidence type="ECO:0000313" key="2">
    <source>
        <dbReference type="Proteomes" id="UP000316621"/>
    </source>
</evidence>